<dbReference type="Gene3D" id="1.10.10.10">
    <property type="entry name" value="Winged helix-like DNA-binding domain superfamily/Winged helix DNA-binding domain"/>
    <property type="match status" value="2"/>
</dbReference>
<evidence type="ECO:0000256" key="2">
    <source>
        <dbReference type="ARBA" id="ARBA00023015"/>
    </source>
</evidence>
<keyword evidence="9" id="KW-1185">Reference proteome</keyword>
<comment type="similarity">
    <text evidence="1 5">Belongs to the E2F/DP family.</text>
</comment>
<dbReference type="InterPro" id="IPR003316">
    <property type="entry name" value="E2F_WHTH_DNA-bd_dom"/>
</dbReference>
<keyword evidence="5" id="KW-0539">Nucleus</keyword>
<dbReference type="GO" id="GO:0090575">
    <property type="term" value="C:RNA polymerase II transcription regulator complex"/>
    <property type="evidence" value="ECO:0007669"/>
    <property type="project" value="TreeGrafter"/>
</dbReference>
<dbReference type="PANTHER" id="PTHR12081:SF7">
    <property type="entry name" value="TRANSCRIPTION FACTOR EFL-3"/>
    <property type="match status" value="1"/>
</dbReference>
<dbReference type="PANTHER" id="PTHR12081">
    <property type="entry name" value="TRANSCRIPTION FACTOR E2F"/>
    <property type="match status" value="1"/>
</dbReference>
<keyword evidence="4 5" id="KW-0804">Transcription</keyword>
<feature type="region of interest" description="Disordered" evidence="6">
    <location>
        <begin position="489"/>
        <end position="511"/>
    </location>
</feature>
<feature type="domain" description="E2F/DP family winged-helix DNA-binding" evidence="7">
    <location>
        <begin position="68"/>
        <end position="137"/>
    </location>
</feature>
<organism evidence="8 9">
    <name type="scientific">Rhynocoris fuscipes</name>
    <dbReference type="NCBI Taxonomy" id="488301"/>
    <lineage>
        <taxon>Eukaryota</taxon>
        <taxon>Metazoa</taxon>
        <taxon>Ecdysozoa</taxon>
        <taxon>Arthropoda</taxon>
        <taxon>Hexapoda</taxon>
        <taxon>Insecta</taxon>
        <taxon>Pterygota</taxon>
        <taxon>Neoptera</taxon>
        <taxon>Paraneoptera</taxon>
        <taxon>Hemiptera</taxon>
        <taxon>Heteroptera</taxon>
        <taxon>Panheteroptera</taxon>
        <taxon>Cimicomorpha</taxon>
        <taxon>Reduviidae</taxon>
        <taxon>Harpactorinae</taxon>
        <taxon>Harpactorini</taxon>
        <taxon>Rhynocoris</taxon>
    </lineage>
</organism>
<evidence type="ECO:0000256" key="3">
    <source>
        <dbReference type="ARBA" id="ARBA00023125"/>
    </source>
</evidence>
<dbReference type="InterPro" id="IPR036388">
    <property type="entry name" value="WH-like_DNA-bd_sf"/>
</dbReference>
<dbReference type="Pfam" id="PF02319">
    <property type="entry name" value="WHD_E2F_TDP"/>
    <property type="match status" value="2"/>
</dbReference>
<dbReference type="InterPro" id="IPR036390">
    <property type="entry name" value="WH_DNA-bd_sf"/>
</dbReference>
<dbReference type="SUPFAM" id="SSF46785">
    <property type="entry name" value="Winged helix' DNA-binding domain"/>
    <property type="match status" value="2"/>
</dbReference>
<gene>
    <name evidence="8" type="ORF">O3M35_013112</name>
</gene>
<comment type="subcellular location">
    <subcellularLocation>
        <location evidence="5">Nucleus</location>
    </subcellularLocation>
</comment>
<evidence type="ECO:0000256" key="6">
    <source>
        <dbReference type="SAM" id="MobiDB-lite"/>
    </source>
</evidence>
<dbReference type="SMART" id="SM01372">
    <property type="entry name" value="E2F_TDP"/>
    <property type="match status" value="2"/>
</dbReference>
<evidence type="ECO:0000256" key="1">
    <source>
        <dbReference type="ARBA" id="ARBA00010940"/>
    </source>
</evidence>
<name>A0AAW1CEV5_9HEMI</name>
<proteinExistence type="inferred from homology"/>
<dbReference type="Proteomes" id="UP001461498">
    <property type="component" value="Unassembled WGS sequence"/>
</dbReference>
<dbReference type="GO" id="GO:0000981">
    <property type="term" value="F:DNA-binding transcription factor activity, RNA polymerase II-specific"/>
    <property type="evidence" value="ECO:0007669"/>
    <property type="project" value="TreeGrafter"/>
</dbReference>
<keyword evidence="2 5" id="KW-0805">Transcription regulation</keyword>
<dbReference type="InterPro" id="IPR015633">
    <property type="entry name" value="E2F"/>
</dbReference>
<dbReference type="AlphaFoldDB" id="A0AAW1CEV5"/>
<comment type="caution">
    <text evidence="8">The sequence shown here is derived from an EMBL/GenBank/DDBJ whole genome shotgun (WGS) entry which is preliminary data.</text>
</comment>
<reference evidence="8 9" key="1">
    <citation type="submission" date="2022-12" db="EMBL/GenBank/DDBJ databases">
        <title>Chromosome-level genome assembly of true bugs.</title>
        <authorList>
            <person name="Ma L."/>
            <person name="Li H."/>
        </authorList>
    </citation>
    <scope>NUCLEOTIDE SEQUENCE [LARGE SCALE GENOMIC DNA]</scope>
    <source>
        <strain evidence="8">Lab_2022b</strain>
    </source>
</reference>
<protein>
    <recommendedName>
        <fullName evidence="7">E2F/DP family winged-helix DNA-binding domain-containing protein</fullName>
    </recommendedName>
</protein>
<feature type="domain" description="E2F/DP family winged-helix DNA-binding" evidence="7">
    <location>
        <begin position="193"/>
        <end position="271"/>
    </location>
</feature>
<evidence type="ECO:0000313" key="8">
    <source>
        <dbReference type="EMBL" id="KAK9496631.1"/>
    </source>
</evidence>
<evidence type="ECO:0000256" key="4">
    <source>
        <dbReference type="ARBA" id="ARBA00023163"/>
    </source>
</evidence>
<keyword evidence="3 5" id="KW-0238">DNA-binding</keyword>
<evidence type="ECO:0000256" key="5">
    <source>
        <dbReference type="RuleBase" id="RU003796"/>
    </source>
</evidence>
<dbReference type="EMBL" id="JAPXFL010000064">
    <property type="protein sequence ID" value="KAK9496631.1"/>
    <property type="molecule type" value="Genomic_DNA"/>
</dbReference>
<sequence length="569" mass="63840">MDGSEFRSPPKRIVLGNLNQNAGSPISPMANLKLLTKVATSHYSIGENKQIEDGLSNKNMSKDSKPSRRFRSLSFICKKFLLLYKLDIPAGESQSISLGNLALSLGIEKRRVYDIINVVSSLHMAVKVCKDKYCWYGNQNLPMLLSQLKAYALINKVDQQIHNVLQNHSLYSTPVPESSRYIKINQGYNRSVTDENRIGVLCQKFIMIFLVCNNDVPLNMVTISKLILSGDVNDKTGMRRLYDIANVLEALDLIKRYHCAIMKKPSFQYCGPDIKLNEAECERMVPFTLPCFNQIQESSDHGDTNSDSSLDCINNTSKLDFILEAACADLEEENNSIKPIINSPVSRKKRLHTNSDSGIIECNARKQLFPSSATAAATTPAVVPPPYIDDDEEQTSDTFIKAPKQSFRLTFNELKVLENNARDNNSNNIHHTTIIAGKLPAEKLSFGNFTANFNKFGRLEENNIKFNLALNCCNTKHDKTNIIEQISNDSSTDTNYNNNNNNNNNSNNNREISNNKQLMLTQLRNINSNSQAIIPAKIKVLRPMKLSDIQNGGIYKVVKKGNSVQLYAL</sequence>
<evidence type="ECO:0000313" key="9">
    <source>
        <dbReference type="Proteomes" id="UP001461498"/>
    </source>
</evidence>
<accession>A0AAW1CEV5</accession>
<evidence type="ECO:0000259" key="7">
    <source>
        <dbReference type="SMART" id="SM01372"/>
    </source>
</evidence>
<dbReference type="GO" id="GO:0000978">
    <property type="term" value="F:RNA polymerase II cis-regulatory region sequence-specific DNA binding"/>
    <property type="evidence" value="ECO:0007669"/>
    <property type="project" value="InterPro"/>
</dbReference>